<dbReference type="SUPFAM" id="SSF81923">
    <property type="entry name" value="Double Clp-N motif"/>
    <property type="match status" value="1"/>
</dbReference>
<dbReference type="InterPro" id="IPR004176">
    <property type="entry name" value="Clp_R_N"/>
</dbReference>
<feature type="compositionally biased region" description="Basic residues" evidence="1">
    <location>
        <begin position="131"/>
        <end position="145"/>
    </location>
</feature>
<dbReference type="Gene3D" id="1.10.1780.10">
    <property type="entry name" value="Clp, N-terminal domain"/>
    <property type="match status" value="2"/>
</dbReference>
<organism evidence="3 4">
    <name type="scientific">Williamsia sterculiae</name>
    <dbReference type="NCBI Taxonomy" id="1344003"/>
    <lineage>
        <taxon>Bacteria</taxon>
        <taxon>Bacillati</taxon>
        <taxon>Actinomycetota</taxon>
        <taxon>Actinomycetes</taxon>
        <taxon>Mycobacteriales</taxon>
        <taxon>Nocardiaceae</taxon>
        <taxon>Williamsia</taxon>
    </lineage>
</organism>
<reference evidence="3 4" key="1">
    <citation type="submission" date="2017-01" db="EMBL/GenBank/DDBJ databases">
        <authorList>
            <person name="Mah S.A."/>
            <person name="Swanson W.J."/>
            <person name="Moy G.W."/>
            <person name="Vacquier V.D."/>
        </authorList>
    </citation>
    <scope>NUCLEOTIDE SEQUENCE [LARGE SCALE GENOMIC DNA]</scope>
    <source>
        <strain evidence="3 4">CPCC 203464</strain>
    </source>
</reference>
<feature type="compositionally biased region" description="Basic and acidic residues" evidence="1">
    <location>
        <begin position="184"/>
        <end position="195"/>
    </location>
</feature>
<feature type="region of interest" description="Disordered" evidence="1">
    <location>
        <begin position="116"/>
        <end position="210"/>
    </location>
</feature>
<feature type="domain" description="Clp R" evidence="2">
    <location>
        <begin position="5"/>
        <end position="77"/>
    </location>
</feature>
<evidence type="ECO:0000313" key="3">
    <source>
        <dbReference type="EMBL" id="SIR68448.1"/>
    </source>
</evidence>
<feature type="compositionally biased region" description="Basic and acidic residues" evidence="1">
    <location>
        <begin position="121"/>
        <end position="130"/>
    </location>
</feature>
<accession>A0A1N7CXT0</accession>
<name>A0A1N7CXT0_9NOCA</name>
<dbReference type="InterPro" id="IPR036628">
    <property type="entry name" value="Clp_N_dom_sf"/>
</dbReference>
<evidence type="ECO:0000313" key="4">
    <source>
        <dbReference type="Proteomes" id="UP000186218"/>
    </source>
</evidence>
<dbReference type="EMBL" id="FTNT01000001">
    <property type="protein sequence ID" value="SIR68448.1"/>
    <property type="molecule type" value="Genomic_DNA"/>
</dbReference>
<proteinExistence type="predicted"/>
<dbReference type="RefSeq" id="WP_076476034.1">
    <property type="nucleotide sequence ID" value="NZ_FTNT01000001.1"/>
</dbReference>
<evidence type="ECO:0000259" key="2">
    <source>
        <dbReference type="Pfam" id="PF02861"/>
    </source>
</evidence>
<dbReference type="Proteomes" id="UP000186218">
    <property type="component" value="Unassembled WGS sequence"/>
</dbReference>
<feature type="compositionally biased region" description="Basic and acidic residues" evidence="1">
    <location>
        <begin position="157"/>
        <end position="172"/>
    </location>
</feature>
<evidence type="ECO:0000256" key="1">
    <source>
        <dbReference type="SAM" id="MobiDB-lite"/>
    </source>
</evidence>
<gene>
    <name evidence="3" type="ORF">SAMN05445060_0438</name>
</gene>
<dbReference type="OrthoDB" id="3628183at2"/>
<dbReference type="Pfam" id="PF02861">
    <property type="entry name" value="Clp_N"/>
    <property type="match status" value="1"/>
</dbReference>
<dbReference type="STRING" id="1344003.SAMN05445060_0438"/>
<keyword evidence="4" id="KW-1185">Reference proteome</keyword>
<sequence length="272" mass="29617">MFEHFTRDSRATLMFAMDEAVDLGSDRLGNEHLILGMLCNARSPIYTTLTDLGLTLDGARTAVREFAATRPDDDEADTTAESDDREIVDEDREALKAIGIDLDKVVAAVRDRFGSDITEGWGRRGSERRGSGRGRSHHGHPRGPHGRSQGGPCGEPGWERGQRGPWDREEFGPGRGGPWGADGPWRDGPWREGRGRRGPRGRGGPFGRSRFSADAKAALAYAVEDARGAGDPDLIEKHVLIGILRVDDAASRALIESVTTPEQLREALTVQA</sequence>
<dbReference type="AlphaFoldDB" id="A0A1N7CXT0"/>
<protein>
    <submittedName>
        <fullName evidence="3">Clp amino terminal domain-containing protein, pathogenicity island component</fullName>
    </submittedName>
</protein>